<dbReference type="GO" id="GO:0016491">
    <property type="term" value="F:oxidoreductase activity"/>
    <property type="evidence" value="ECO:0007669"/>
    <property type="project" value="InterPro"/>
</dbReference>
<keyword evidence="4" id="KW-0676">Redox-active center</keyword>
<accession>A0A8J6IUH9</accession>
<dbReference type="Gene3D" id="3.40.30.10">
    <property type="entry name" value="Glutaredoxin"/>
    <property type="match status" value="2"/>
</dbReference>
<evidence type="ECO:0000313" key="7">
    <source>
        <dbReference type="EMBL" id="MBC3765703.1"/>
    </source>
</evidence>
<evidence type="ECO:0000313" key="8">
    <source>
        <dbReference type="Proteomes" id="UP000601768"/>
    </source>
</evidence>
<dbReference type="InterPro" id="IPR050553">
    <property type="entry name" value="Thioredoxin_ResA/DsbE_sf"/>
</dbReference>
<evidence type="ECO:0000259" key="6">
    <source>
        <dbReference type="PROSITE" id="PS51352"/>
    </source>
</evidence>
<reference evidence="7" key="1">
    <citation type="journal article" date="2018" name="Int. J. Syst. Evol. Microbiol.">
        <title>Neptunicella marina gen. nov., sp. nov., isolated from surface seawater.</title>
        <authorList>
            <person name="Liu X."/>
            <person name="Lai Q."/>
            <person name="Du Y."/>
            <person name="Zhang X."/>
            <person name="Liu Z."/>
            <person name="Sun F."/>
            <person name="Shao Z."/>
        </authorList>
    </citation>
    <scope>NUCLEOTIDE SEQUENCE</scope>
    <source>
        <strain evidence="7">S27-2</strain>
    </source>
</reference>
<evidence type="ECO:0000256" key="1">
    <source>
        <dbReference type="ARBA" id="ARBA00004196"/>
    </source>
</evidence>
<evidence type="ECO:0000256" key="4">
    <source>
        <dbReference type="ARBA" id="ARBA00023284"/>
    </source>
</evidence>
<dbReference type="EMBL" id="JACNEP010000005">
    <property type="protein sequence ID" value="MBC3765703.1"/>
    <property type="molecule type" value="Genomic_DNA"/>
</dbReference>
<evidence type="ECO:0000256" key="3">
    <source>
        <dbReference type="ARBA" id="ARBA00023157"/>
    </source>
</evidence>
<keyword evidence="3" id="KW-1015">Disulfide bond</keyword>
<dbReference type="RefSeq" id="WP_186506182.1">
    <property type="nucleotide sequence ID" value="NZ_JACNEP010000005.1"/>
</dbReference>
<dbReference type="PANTHER" id="PTHR42852:SF6">
    <property type="entry name" value="THIOL:DISULFIDE INTERCHANGE PROTEIN DSBE"/>
    <property type="match status" value="1"/>
</dbReference>
<name>A0A8J6IUH9_9ALTE</name>
<dbReference type="InterPro" id="IPR000866">
    <property type="entry name" value="AhpC/TSA"/>
</dbReference>
<dbReference type="PROSITE" id="PS51352">
    <property type="entry name" value="THIOREDOXIN_2"/>
    <property type="match status" value="1"/>
</dbReference>
<gene>
    <name evidence="7" type="ORF">H8B19_07435</name>
</gene>
<dbReference type="AlphaFoldDB" id="A0A8J6IUH9"/>
<dbReference type="Pfam" id="PF00578">
    <property type="entry name" value="AhpC-TSA"/>
    <property type="match status" value="1"/>
</dbReference>
<feature type="signal peptide" evidence="5">
    <location>
        <begin position="1"/>
        <end position="18"/>
    </location>
</feature>
<dbReference type="PANTHER" id="PTHR42852">
    <property type="entry name" value="THIOL:DISULFIDE INTERCHANGE PROTEIN DSBE"/>
    <property type="match status" value="1"/>
</dbReference>
<dbReference type="InterPro" id="IPR013766">
    <property type="entry name" value="Thioredoxin_domain"/>
</dbReference>
<reference evidence="7" key="2">
    <citation type="submission" date="2020-08" db="EMBL/GenBank/DDBJ databases">
        <authorList>
            <person name="Lai Q."/>
        </authorList>
    </citation>
    <scope>NUCLEOTIDE SEQUENCE</scope>
    <source>
        <strain evidence="7">S27-2</strain>
    </source>
</reference>
<evidence type="ECO:0000256" key="2">
    <source>
        <dbReference type="ARBA" id="ARBA00022748"/>
    </source>
</evidence>
<evidence type="ECO:0000256" key="5">
    <source>
        <dbReference type="SAM" id="SignalP"/>
    </source>
</evidence>
<proteinExistence type="predicted"/>
<dbReference type="CDD" id="cd02966">
    <property type="entry name" value="TlpA_like_family"/>
    <property type="match status" value="2"/>
</dbReference>
<dbReference type="InterPro" id="IPR013740">
    <property type="entry name" value="Redoxin"/>
</dbReference>
<feature type="chain" id="PRO_5035230860" evidence="5">
    <location>
        <begin position="19"/>
        <end position="301"/>
    </location>
</feature>
<comment type="subcellular location">
    <subcellularLocation>
        <location evidence="1">Cell envelope</location>
    </subcellularLocation>
</comment>
<dbReference type="InterPro" id="IPR036249">
    <property type="entry name" value="Thioredoxin-like_sf"/>
</dbReference>
<keyword evidence="8" id="KW-1185">Reference proteome</keyword>
<dbReference type="SUPFAM" id="SSF52833">
    <property type="entry name" value="Thioredoxin-like"/>
    <property type="match status" value="2"/>
</dbReference>
<dbReference type="Pfam" id="PF08534">
    <property type="entry name" value="Redoxin"/>
    <property type="match status" value="1"/>
</dbReference>
<sequence>MKKYVLLLLMFCSWQLVAKNMDLEQIKLQIAGKQVSLKQLSKGKPLYLKFWATWCKPCMQQMPHYSHAYQKFGKDIQFVSINIDINETPEAVAAVINKHHLTMPQTRDTNKYLANLFHMNGTPYHVLLNANATIVHTGNDADEELDRKLALLAAHKAGDLPAISLTDSAGKEATLSFDDGQTHILFFTATWCDWYLADTRPQMAKACAKATNVLEQWHQQHNQAPLQAIVNHLWTGAEDVKQFSDKFSLHYPVALDHSGDLFFSFSISQLPTLIVIKNGEEVLRTNKVESLQQLTDLLADY</sequence>
<organism evidence="7 8">
    <name type="scientific">Neptunicella marina</name>
    <dbReference type="NCBI Taxonomy" id="2125989"/>
    <lineage>
        <taxon>Bacteria</taxon>
        <taxon>Pseudomonadati</taxon>
        <taxon>Pseudomonadota</taxon>
        <taxon>Gammaproteobacteria</taxon>
        <taxon>Alteromonadales</taxon>
        <taxon>Alteromonadaceae</taxon>
        <taxon>Neptunicella</taxon>
    </lineage>
</organism>
<comment type="caution">
    <text evidence="7">The sequence shown here is derived from an EMBL/GenBank/DDBJ whole genome shotgun (WGS) entry which is preliminary data.</text>
</comment>
<keyword evidence="5" id="KW-0732">Signal</keyword>
<keyword evidence="2" id="KW-0201">Cytochrome c-type biogenesis</keyword>
<protein>
    <submittedName>
        <fullName evidence="7">TlpA family protein disulfide reductase</fullName>
    </submittedName>
</protein>
<dbReference type="Proteomes" id="UP000601768">
    <property type="component" value="Unassembled WGS sequence"/>
</dbReference>
<dbReference type="GO" id="GO:0016209">
    <property type="term" value="F:antioxidant activity"/>
    <property type="evidence" value="ECO:0007669"/>
    <property type="project" value="InterPro"/>
</dbReference>
<feature type="domain" description="Thioredoxin" evidence="6">
    <location>
        <begin position="14"/>
        <end position="154"/>
    </location>
</feature>